<feature type="compositionally biased region" description="Basic and acidic residues" evidence="12">
    <location>
        <begin position="10"/>
        <end position="32"/>
    </location>
</feature>
<feature type="region of interest" description="Disordered" evidence="12">
    <location>
        <begin position="1"/>
        <end position="34"/>
    </location>
</feature>
<dbReference type="SUPFAM" id="SSF52540">
    <property type="entry name" value="P-loop containing nucleoside triphosphate hydrolases"/>
    <property type="match status" value="3"/>
</dbReference>
<evidence type="ECO:0000256" key="9">
    <source>
        <dbReference type="ARBA" id="ARBA00022975"/>
    </source>
</evidence>
<dbReference type="Proteomes" id="UP000256970">
    <property type="component" value="Unassembled WGS sequence"/>
</dbReference>
<dbReference type="EMBL" id="FNXT01000368">
    <property type="protein sequence ID" value="SZX64080.1"/>
    <property type="molecule type" value="Genomic_DNA"/>
</dbReference>
<dbReference type="STRING" id="3088.A0A383VGM5"/>
<evidence type="ECO:0000256" key="6">
    <source>
        <dbReference type="ARBA" id="ARBA00022741"/>
    </source>
</evidence>
<keyword evidence="9" id="KW-0665">Pyrimidine biosynthesis</keyword>
<comment type="subcellular location">
    <subcellularLocation>
        <location evidence="1">Cytoplasm</location>
    </subcellularLocation>
</comment>
<gene>
    <name evidence="13" type="ORF">BQ4739_LOCUS4606</name>
</gene>
<dbReference type="InterPro" id="IPR000850">
    <property type="entry name" value="Adenylat/UMP-CMP_kin"/>
</dbReference>
<dbReference type="HAMAP" id="MF_00235">
    <property type="entry name" value="Adenylate_kinase_Adk"/>
    <property type="match status" value="3"/>
</dbReference>
<evidence type="ECO:0000256" key="12">
    <source>
        <dbReference type="SAM" id="MobiDB-lite"/>
    </source>
</evidence>
<evidence type="ECO:0000256" key="4">
    <source>
        <dbReference type="ARBA" id="ARBA00022490"/>
    </source>
</evidence>
<dbReference type="FunFam" id="3.40.50.300:FF:000315">
    <property type="entry name" value="Adenylate kinase 1"/>
    <property type="match status" value="3"/>
</dbReference>
<evidence type="ECO:0000256" key="8">
    <source>
        <dbReference type="ARBA" id="ARBA00022840"/>
    </source>
</evidence>
<comment type="similarity">
    <text evidence="2">Belongs to the adenylate kinase family.</text>
</comment>
<dbReference type="PROSITE" id="PS00113">
    <property type="entry name" value="ADENYLATE_KINASE"/>
    <property type="match status" value="3"/>
</dbReference>
<evidence type="ECO:0000256" key="1">
    <source>
        <dbReference type="ARBA" id="ARBA00004496"/>
    </source>
</evidence>
<dbReference type="NCBIfam" id="NF011100">
    <property type="entry name" value="PRK14527.1"/>
    <property type="match status" value="2"/>
</dbReference>
<comment type="catalytic activity">
    <reaction evidence="11">
        <text>UMP + ATP = UDP + ADP</text>
        <dbReference type="Rhea" id="RHEA:24400"/>
        <dbReference type="ChEBI" id="CHEBI:30616"/>
        <dbReference type="ChEBI" id="CHEBI:57865"/>
        <dbReference type="ChEBI" id="CHEBI:58223"/>
        <dbReference type="ChEBI" id="CHEBI:456216"/>
        <dbReference type="EC" id="2.7.4.14"/>
    </reaction>
</comment>
<dbReference type="GO" id="GO:0006207">
    <property type="term" value="P:'de novo' pyrimidine nucleobase biosynthetic process"/>
    <property type="evidence" value="ECO:0007669"/>
    <property type="project" value="InterPro"/>
</dbReference>
<dbReference type="InterPro" id="IPR027417">
    <property type="entry name" value="P-loop_NTPase"/>
</dbReference>
<evidence type="ECO:0000313" key="14">
    <source>
        <dbReference type="Proteomes" id="UP000256970"/>
    </source>
</evidence>
<organism evidence="13 14">
    <name type="scientific">Tetradesmus obliquus</name>
    <name type="common">Green alga</name>
    <name type="synonym">Acutodesmus obliquus</name>
    <dbReference type="NCBI Taxonomy" id="3088"/>
    <lineage>
        <taxon>Eukaryota</taxon>
        <taxon>Viridiplantae</taxon>
        <taxon>Chlorophyta</taxon>
        <taxon>core chlorophytes</taxon>
        <taxon>Chlorophyceae</taxon>
        <taxon>CS clade</taxon>
        <taxon>Sphaeropleales</taxon>
        <taxon>Scenedesmaceae</taxon>
        <taxon>Tetradesmus</taxon>
    </lineage>
</organism>
<dbReference type="PRINTS" id="PR00094">
    <property type="entry name" value="ADENYLTKNASE"/>
</dbReference>
<protein>
    <recommendedName>
        <fullName evidence="3">adenylate kinase</fullName>
        <ecNumber evidence="3">2.7.4.3</ecNumber>
    </recommendedName>
</protein>
<dbReference type="InterPro" id="IPR006266">
    <property type="entry name" value="UMP_CMP_kinase"/>
</dbReference>
<keyword evidence="8" id="KW-0067">ATP-binding</keyword>
<dbReference type="GO" id="GO:0005524">
    <property type="term" value="F:ATP binding"/>
    <property type="evidence" value="ECO:0007669"/>
    <property type="project" value="UniProtKB-KW"/>
</dbReference>
<sequence>MGNAFGCRPQRQDNGRADEQQKARKELRDKGSPDVAAAAQEALPDNVRIVFVLGGPGSGKGTQCERIVAKYGHAHLSAGDLLRDEVKSGSELGKQCEAIMKEGKLVPMEVIIGLLRAAMVRSGGSSFLIDGFPRALDQAEMFERMVKPAELVLAFDCPEEVMEARLLKRGETSGRSDDNAATIRKRFETFVSQSLPVIAHYEQLGKCHRISAVPAPEEVFEAVQAAIERSEAEAKLLEAASVVFVLGGPGSGKGTQCERIVAKYGHTHLSAGDLLRDEVKSGSELGKQCEAIMKEGKLVPMEVIIGLLRAAMVRSGGSSFLIDGFPRALDQAEMFERMVKPAELVLAFDCPEEVMEARLLKRGETSGRSDDNAATIRKRFETFVSQSMPVIAHYEQLGKCHRISAIPASDKVFEAVQAVVEGKAVATLAPPPDEDVQMVVPLAQGELHPEASVVFVLGGPGSGKGTQCERIVAKYGHTHLSAGDLLRDEVKSGSQVGKQCEAIMKEGKLVPMEVTIALLRNAMVRSGAKDFLIDGFPRAMDQALAFEQMIKPCRMVLAFDCPEEVMEARLLKRGETSGRSDDNTATIRKRFETFVSQSLPVISHYEQLGKCHRISAVPPPEEVFAMVCHVLEPTARASLTITSSGQLQQKQGLEVEPAAEVPAPALAFA</sequence>
<evidence type="ECO:0000256" key="3">
    <source>
        <dbReference type="ARBA" id="ARBA00012955"/>
    </source>
</evidence>
<evidence type="ECO:0000313" key="13">
    <source>
        <dbReference type="EMBL" id="SZX64080.1"/>
    </source>
</evidence>
<dbReference type="GO" id="GO:0006221">
    <property type="term" value="P:pyrimidine nucleotide biosynthetic process"/>
    <property type="evidence" value="ECO:0007669"/>
    <property type="project" value="UniProtKB-KW"/>
</dbReference>
<evidence type="ECO:0000256" key="2">
    <source>
        <dbReference type="ARBA" id="ARBA00007220"/>
    </source>
</evidence>
<dbReference type="InterPro" id="IPR033690">
    <property type="entry name" value="Adenylat_kinase_CS"/>
</dbReference>
<evidence type="ECO:0000256" key="5">
    <source>
        <dbReference type="ARBA" id="ARBA00022679"/>
    </source>
</evidence>
<dbReference type="CDD" id="cd01428">
    <property type="entry name" value="ADK"/>
    <property type="match status" value="3"/>
</dbReference>
<dbReference type="GO" id="GO:0005737">
    <property type="term" value="C:cytoplasm"/>
    <property type="evidence" value="ECO:0007669"/>
    <property type="project" value="UniProtKB-SubCell"/>
</dbReference>
<dbReference type="NCBIfam" id="TIGR01359">
    <property type="entry name" value="UMP_CMP_kin_fam"/>
    <property type="match status" value="3"/>
</dbReference>
<evidence type="ECO:0000256" key="7">
    <source>
        <dbReference type="ARBA" id="ARBA00022777"/>
    </source>
</evidence>
<proteinExistence type="inferred from homology"/>
<keyword evidence="6" id="KW-0547">Nucleotide-binding</keyword>
<dbReference type="PANTHER" id="PTHR23359">
    <property type="entry name" value="NUCLEOTIDE KINASE"/>
    <property type="match status" value="1"/>
</dbReference>
<dbReference type="Pfam" id="PF00406">
    <property type="entry name" value="ADK"/>
    <property type="match status" value="3"/>
</dbReference>
<dbReference type="AlphaFoldDB" id="A0A383VGM5"/>
<evidence type="ECO:0000256" key="10">
    <source>
        <dbReference type="ARBA" id="ARBA00023242"/>
    </source>
</evidence>
<accession>A0A383VGM5</accession>
<keyword evidence="10" id="KW-0539">Nucleus</keyword>
<dbReference type="EC" id="2.7.4.3" evidence="3"/>
<keyword evidence="14" id="KW-1185">Reference proteome</keyword>
<reference evidence="13 14" key="1">
    <citation type="submission" date="2016-10" db="EMBL/GenBank/DDBJ databases">
        <authorList>
            <person name="Cai Z."/>
        </authorList>
    </citation>
    <scope>NUCLEOTIDE SEQUENCE [LARGE SCALE GENOMIC DNA]</scope>
</reference>
<evidence type="ECO:0000256" key="11">
    <source>
        <dbReference type="ARBA" id="ARBA00048116"/>
    </source>
</evidence>
<keyword evidence="7" id="KW-0418">Kinase</keyword>
<name>A0A383VGM5_TETOB</name>
<dbReference type="Gene3D" id="3.40.50.300">
    <property type="entry name" value="P-loop containing nucleotide triphosphate hydrolases"/>
    <property type="match status" value="3"/>
</dbReference>
<dbReference type="GO" id="GO:0004017">
    <property type="term" value="F:AMP kinase activity"/>
    <property type="evidence" value="ECO:0007669"/>
    <property type="project" value="UniProtKB-EC"/>
</dbReference>
<keyword evidence="5" id="KW-0808">Transferase</keyword>
<keyword evidence="4" id="KW-0963">Cytoplasm</keyword>